<reference evidence="2 3" key="1">
    <citation type="journal article" date="2020" name="Cell">
        <title>Large-Scale Comparative Analyses of Tick Genomes Elucidate Their Genetic Diversity and Vector Capacities.</title>
        <authorList>
            <consortium name="Tick Genome and Microbiome Consortium (TIGMIC)"/>
            <person name="Jia N."/>
            <person name="Wang J."/>
            <person name="Shi W."/>
            <person name="Du L."/>
            <person name="Sun Y."/>
            <person name="Zhan W."/>
            <person name="Jiang J.F."/>
            <person name="Wang Q."/>
            <person name="Zhang B."/>
            <person name="Ji P."/>
            <person name="Bell-Sakyi L."/>
            <person name="Cui X.M."/>
            <person name="Yuan T.T."/>
            <person name="Jiang B.G."/>
            <person name="Yang W.F."/>
            <person name="Lam T.T."/>
            <person name="Chang Q.C."/>
            <person name="Ding S.J."/>
            <person name="Wang X.J."/>
            <person name="Zhu J.G."/>
            <person name="Ruan X.D."/>
            <person name="Zhao L."/>
            <person name="Wei J.T."/>
            <person name="Ye R.Z."/>
            <person name="Que T.C."/>
            <person name="Du C.H."/>
            <person name="Zhou Y.H."/>
            <person name="Cheng J.X."/>
            <person name="Dai P.F."/>
            <person name="Guo W.B."/>
            <person name="Han X.H."/>
            <person name="Huang E.J."/>
            <person name="Li L.F."/>
            <person name="Wei W."/>
            <person name="Gao Y.C."/>
            <person name="Liu J.Z."/>
            <person name="Shao H.Z."/>
            <person name="Wang X."/>
            <person name="Wang C.C."/>
            <person name="Yang T.C."/>
            <person name="Huo Q.B."/>
            <person name="Li W."/>
            <person name="Chen H.Y."/>
            <person name="Chen S.E."/>
            <person name="Zhou L.G."/>
            <person name="Ni X.B."/>
            <person name="Tian J.H."/>
            <person name="Sheng Y."/>
            <person name="Liu T."/>
            <person name="Pan Y.S."/>
            <person name="Xia L.Y."/>
            <person name="Li J."/>
            <person name="Zhao F."/>
            <person name="Cao W.C."/>
        </authorList>
    </citation>
    <scope>NUCLEOTIDE SEQUENCE [LARGE SCALE GENOMIC DNA]</scope>
    <source>
        <strain evidence="2">HaeL-2018</strain>
    </source>
</reference>
<feature type="transmembrane region" description="Helical" evidence="1">
    <location>
        <begin position="53"/>
        <end position="78"/>
    </location>
</feature>
<keyword evidence="1" id="KW-1133">Transmembrane helix</keyword>
<keyword evidence="3" id="KW-1185">Reference proteome</keyword>
<accession>A0A9J6FN30</accession>
<dbReference type="OrthoDB" id="10561488at2759"/>
<name>A0A9J6FN30_HAELO</name>
<evidence type="ECO:0000256" key="1">
    <source>
        <dbReference type="SAM" id="Phobius"/>
    </source>
</evidence>
<keyword evidence="1" id="KW-0472">Membrane</keyword>
<gene>
    <name evidence="2" type="ORF">HPB48_000832</name>
</gene>
<evidence type="ECO:0000313" key="3">
    <source>
        <dbReference type="Proteomes" id="UP000821853"/>
    </source>
</evidence>
<organism evidence="2 3">
    <name type="scientific">Haemaphysalis longicornis</name>
    <name type="common">Bush tick</name>
    <dbReference type="NCBI Taxonomy" id="44386"/>
    <lineage>
        <taxon>Eukaryota</taxon>
        <taxon>Metazoa</taxon>
        <taxon>Ecdysozoa</taxon>
        <taxon>Arthropoda</taxon>
        <taxon>Chelicerata</taxon>
        <taxon>Arachnida</taxon>
        <taxon>Acari</taxon>
        <taxon>Parasitiformes</taxon>
        <taxon>Ixodida</taxon>
        <taxon>Ixodoidea</taxon>
        <taxon>Ixodidae</taxon>
        <taxon>Haemaphysalinae</taxon>
        <taxon>Haemaphysalis</taxon>
    </lineage>
</organism>
<dbReference type="EMBL" id="JABSTR010000002">
    <property type="protein sequence ID" value="KAH9363673.1"/>
    <property type="molecule type" value="Genomic_DNA"/>
</dbReference>
<dbReference type="Proteomes" id="UP000821853">
    <property type="component" value="Chromosome 10"/>
</dbReference>
<comment type="caution">
    <text evidence="2">The sequence shown here is derived from an EMBL/GenBank/DDBJ whole genome shotgun (WGS) entry which is preliminary data.</text>
</comment>
<proteinExistence type="predicted"/>
<keyword evidence="1" id="KW-0812">Transmembrane</keyword>
<sequence length="121" mass="13061">MQAAVLFVSVLAGSIRRLVEAGLVNLWWTRATGDVSRCGGSSSSAGPDQASTLVFADVFGVFVLWLACAGISCLVFFIELGTPHHKELSIKLAAMAATRNRQRGRTRRAALLCANTLRWHC</sequence>
<evidence type="ECO:0000313" key="2">
    <source>
        <dbReference type="EMBL" id="KAH9363673.1"/>
    </source>
</evidence>
<dbReference type="AlphaFoldDB" id="A0A9J6FN30"/>
<protein>
    <submittedName>
        <fullName evidence="2">Uncharacterized protein</fullName>
    </submittedName>
</protein>
<dbReference type="VEuPathDB" id="VectorBase:HLOH_049398"/>